<sequence>MVHPTRAVQDVDLATARKVAAGGVKSWRGFRVVARVEQVARDVGALAVVPASKVSPVVRPWTVAGVDPLAEPERYALKTAGRTPEQVVNVTVGGDVMLGRRVATAAARTGDVARPLRAIGPRLKAADLTVVNLESTLSRAGTAQQGGDSFAAPPGVVAGLKDVGVDVVSLANNHTGDFQDRALVETVRQVRAGGIQPVGAGSNYAEASRPVVVARDGVRFGFLAFNAIGETPRATANSPGAFELRMPPRTGPLNQSDLRALTSSIQALRKQVDVVVVLPHWGQQYTHEPVPAQRTVADALTRAGADLVIGGHPHWVQSAQFSTTKAVVHSLGNLVFDMDSAQQTQEGVLLELTYWGKTLKAARLTPYVIGADFSPRVVTGTRAEQILADLR</sequence>
<dbReference type="AlphaFoldDB" id="A0A7W9J4F7"/>
<dbReference type="InterPro" id="IPR029052">
    <property type="entry name" value="Metallo-depent_PP-like"/>
</dbReference>
<keyword evidence="4" id="KW-1185">Reference proteome</keyword>
<dbReference type="Proteomes" id="UP000549971">
    <property type="component" value="Unassembled WGS sequence"/>
</dbReference>
<evidence type="ECO:0000256" key="1">
    <source>
        <dbReference type="ARBA" id="ARBA00005662"/>
    </source>
</evidence>
<proteinExistence type="inferred from homology"/>
<evidence type="ECO:0000313" key="3">
    <source>
        <dbReference type="EMBL" id="MBB5835447.1"/>
    </source>
</evidence>
<dbReference type="Pfam" id="PF09587">
    <property type="entry name" value="PGA_cap"/>
    <property type="match status" value="1"/>
</dbReference>
<dbReference type="InterPro" id="IPR052169">
    <property type="entry name" value="CW_Biosynth-Accessory"/>
</dbReference>
<comment type="similarity">
    <text evidence="1">Belongs to the CapA family.</text>
</comment>
<accession>A0A7W9J4F7</accession>
<dbReference type="SMART" id="SM00854">
    <property type="entry name" value="PGA_cap"/>
    <property type="match status" value="1"/>
</dbReference>
<gene>
    <name evidence="3" type="ORF">HDA39_002181</name>
</gene>
<dbReference type="EMBL" id="JACHMY010000001">
    <property type="protein sequence ID" value="MBB5835447.1"/>
    <property type="molecule type" value="Genomic_DNA"/>
</dbReference>
<organism evidence="3 4">
    <name type="scientific">Kribbella italica</name>
    <dbReference type="NCBI Taxonomy" id="1540520"/>
    <lineage>
        <taxon>Bacteria</taxon>
        <taxon>Bacillati</taxon>
        <taxon>Actinomycetota</taxon>
        <taxon>Actinomycetes</taxon>
        <taxon>Propionibacteriales</taxon>
        <taxon>Kribbellaceae</taxon>
        <taxon>Kribbella</taxon>
    </lineage>
</organism>
<feature type="domain" description="Capsule synthesis protein CapA" evidence="2">
    <location>
        <begin position="89"/>
        <end position="338"/>
    </location>
</feature>
<evidence type="ECO:0000259" key="2">
    <source>
        <dbReference type="SMART" id="SM00854"/>
    </source>
</evidence>
<evidence type="ECO:0000313" key="4">
    <source>
        <dbReference type="Proteomes" id="UP000549971"/>
    </source>
</evidence>
<dbReference type="SUPFAM" id="SSF56300">
    <property type="entry name" value="Metallo-dependent phosphatases"/>
    <property type="match status" value="1"/>
</dbReference>
<dbReference type="InterPro" id="IPR019079">
    <property type="entry name" value="Capsule_synth_CapA"/>
</dbReference>
<dbReference type="RefSeq" id="WP_184795098.1">
    <property type="nucleotide sequence ID" value="NZ_JACHMY010000001.1"/>
</dbReference>
<dbReference type="PANTHER" id="PTHR33393:SF13">
    <property type="entry name" value="PGA BIOSYNTHESIS PROTEIN CAPA"/>
    <property type="match status" value="1"/>
</dbReference>
<dbReference type="Gene3D" id="3.60.21.10">
    <property type="match status" value="1"/>
</dbReference>
<protein>
    <submittedName>
        <fullName evidence="3">Poly-gamma-glutamate synthesis protein (Capsule biosynthesis protein)</fullName>
    </submittedName>
</protein>
<reference evidence="3 4" key="1">
    <citation type="submission" date="2020-08" db="EMBL/GenBank/DDBJ databases">
        <title>Sequencing the genomes of 1000 actinobacteria strains.</title>
        <authorList>
            <person name="Klenk H.-P."/>
        </authorList>
    </citation>
    <scope>NUCLEOTIDE SEQUENCE [LARGE SCALE GENOMIC DNA]</scope>
    <source>
        <strain evidence="3 4">DSM 28967</strain>
    </source>
</reference>
<dbReference type="CDD" id="cd07381">
    <property type="entry name" value="MPP_CapA"/>
    <property type="match status" value="1"/>
</dbReference>
<comment type="caution">
    <text evidence="3">The sequence shown here is derived from an EMBL/GenBank/DDBJ whole genome shotgun (WGS) entry which is preliminary data.</text>
</comment>
<name>A0A7W9J4F7_9ACTN</name>
<dbReference type="PANTHER" id="PTHR33393">
    <property type="entry name" value="POLYGLUTAMINE SYNTHESIS ACCESSORY PROTEIN RV0574C-RELATED"/>
    <property type="match status" value="1"/>
</dbReference>